<dbReference type="RefSeq" id="WP_130609158.1">
    <property type="nucleotide sequence ID" value="NZ_AP019400.1"/>
</dbReference>
<dbReference type="OrthoDB" id="4016818at2"/>
<dbReference type="CDD" id="cd04301">
    <property type="entry name" value="NAT_SF"/>
    <property type="match status" value="1"/>
</dbReference>
<dbReference type="InterPro" id="IPR000182">
    <property type="entry name" value="GNAT_dom"/>
</dbReference>
<organism evidence="2 3">
    <name type="scientific">Cohnella abietis</name>
    <dbReference type="NCBI Taxonomy" id="2507935"/>
    <lineage>
        <taxon>Bacteria</taxon>
        <taxon>Bacillati</taxon>
        <taxon>Bacillota</taxon>
        <taxon>Bacilli</taxon>
        <taxon>Bacillales</taxon>
        <taxon>Paenibacillaceae</taxon>
        <taxon>Cohnella</taxon>
    </lineage>
</organism>
<dbReference type="KEGG" id="cohn:KCTCHS21_28360"/>
<dbReference type="EMBL" id="AP019400">
    <property type="protein sequence ID" value="BBI33437.1"/>
    <property type="molecule type" value="Genomic_DNA"/>
</dbReference>
<name>A0A3T1D5R2_9BACL</name>
<evidence type="ECO:0000313" key="2">
    <source>
        <dbReference type="EMBL" id="BBI33437.1"/>
    </source>
</evidence>
<accession>A0A3T1D5R2</accession>
<proteinExistence type="predicted"/>
<dbReference type="GO" id="GO:0016747">
    <property type="term" value="F:acyltransferase activity, transferring groups other than amino-acyl groups"/>
    <property type="evidence" value="ECO:0007669"/>
    <property type="project" value="InterPro"/>
</dbReference>
<dbReference type="SUPFAM" id="SSF55729">
    <property type="entry name" value="Acyl-CoA N-acyltransferases (Nat)"/>
    <property type="match status" value="1"/>
</dbReference>
<protein>
    <recommendedName>
        <fullName evidence="1">N-acetyltransferase domain-containing protein</fullName>
    </recommendedName>
</protein>
<sequence length="165" mass="17850">MPDMLVKLYELPEPDSHKEKLDGLDIRRALAPEKHLIVEFVRKHFNPRWADECEVAISRLPATCYIVVDNGKMVGFACYDAICKNFFGPTGVDENYRGKGIGKALLFACLRAMAADGYGYAIIGGAGPVDFYASTVGAVEIPGSAPGIYRGMLKESSLDAVGGTK</sequence>
<reference evidence="2 3" key="1">
    <citation type="submission" date="2019-01" db="EMBL/GenBank/DDBJ databases">
        <title>Complete genome sequence of Cohnella hallensis HS21 isolated from Korean fir (Abies koreana) rhizospheric soil.</title>
        <authorList>
            <person name="Jiang L."/>
            <person name="Kang S.W."/>
            <person name="Kim S."/>
            <person name="Jung J."/>
            <person name="Kim C.Y."/>
            <person name="Kim D.H."/>
            <person name="Kim S.W."/>
            <person name="Lee J."/>
        </authorList>
    </citation>
    <scope>NUCLEOTIDE SEQUENCE [LARGE SCALE GENOMIC DNA]</scope>
    <source>
        <strain evidence="2 3">HS21</strain>
    </source>
</reference>
<dbReference type="Gene3D" id="3.40.630.30">
    <property type="match status" value="1"/>
</dbReference>
<gene>
    <name evidence="2" type="ORF">KCTCHS21_28360</name>
</gene>
<keyword evidence="3" id="KW-1185">Reference proteome</keyword>
<dbReference type="Pfam" id="PF00583">
    <property type="entry name" value="Acetyltransf_1"/>
    <property type="match status" value="1"/>
</dbReference>
<evidence type="ECO:0000313" key="3">
    <source>
        <dbReference type="Proteomes" id="UP000289856"/>
    </source>
</evidence>
<evidence type="ECO:0000259" key="1">
    <source>
        <dbReference type="PROSITE" id="PS51186"/>
    </source>
</evidence>
<dbReference type="PROSITE" id="PS51186">
    <property type="entry name" value="GNAT"/>
    <property type="match status" value="1"/>
</dbReference>
<dbReference type="AlphaFoldDB" id="A0A3T1D5R2"/>
<feature type="domain" description="N-acetyltransferase" evidence="1">
    <location>
        <begin position="24"/>
        <end position="159"/>
    </location>
</feature>
<dbReference type="Proteomes" id="UP000289856">
    <property type="component" value="Chromosome"/>
</dbReference>
<dbReference type="InterPro" id="IPR016181">
    <property type="entry name" value="Acyl_CoA_acyltransferase"/>
</dbReference>